<dbReference type="PROSITE" id="PS50102">
    <property type="entry name" value="RRM"/>
    <property type="match status" value="1"/>
</dbReference>
<evidence type="ECO:0000256" key="3">
    <source>
        <dbReference type="ARBA" id="ARBA00022490"/>
    </source>
</evidence>
<dbReference type="PANTHER" id="PTHR48032:SF18">
    <property type="entry name" value="RRM DOMAIN-CONTAINING PROTEIN"/>
    <property type="match status" value="1"/>
</dbReference>
<dbReference type="GO" id="GO:0003729">
    <property type="term" value="F:mRNA binding"/>
    <property type="evidence" value="ECO:0007669"/>
    <property type="project" value="TreeGrafter"/>
</dbReference>
<reference evidence="9" key="1">
    <citation type="submission" date="2024-06" db="EMBL/GenBank/DDBJ databases">
        <authorList>
            <person name="Liu X."/>
            <person name="Lenzi L."/>
            <person name="Haldenby T S."/>
            <person name="Uol C."/>
        </authorList>
    </citation>
    <scope>NUCLEOTIDE SEQUENCE</scope>
</reference>
<evidence type="ECO:0000313" key="10">
    <source>
        <dbReference type="Proteomes" id="UP001497525"/>
    </source>
</evidence>
<dbReference type="InterPro" id="IPR034126">
    <property type="entry name" value="MSI_RRM2"/>
</dbReference>
<dbReference type="SMART" id="SM00360">
    <property type="entry name" value="RRM"/>
    <property type="match status" value="1"/>
</dbReference>
<comment type="similarity">
    <text evidence="2">Belongs to the Musashi family.</text>
</comment>
<dbReference type="AlphaFoldDB" id="A0AAV2TQH4"/>
<dbReference type="PANTHER" id="PTHR48032">
    <property type="entry name" value="RNA-BINDING PROTEIN MUSASHI HOMOLOG RBP6"/>
    <property type="match status" value="1"/>
</dbReference>
<comment type="caution">
    <text evidence="9">The sequence shown here is derived from an EMBL/GenBank/DDBJ whole genome shotgun (WGS) entry which is preliminary data.</text>
</comment>
<keyword evidence="5 6" id="KW-0694">RNA-binding</keyword>
<dbReference type="InterPro" id="IPR012677">
    <property type="entry name" value="Nucleotide-bd_a/b_plait_sf"/>
</dbReference>
<evidence type="ECO:0000256" key="2">
    <source>
        <dbReference type="ARBA" id="ARBA00006635"/>
    </source>
</evidence>
<dbReference type="GO" id="GO:0005737">
    <property type="term" value="C:cytoplasm"/>
    <property type="evidence" value="ECO:0007669"/>
    <property type="project" value="UniProtKB-SubCell"/>
</dbReference>
<dbReference type="InterPro" id="IPR000504">
    <property type="entry name" value="RRM_dom"/>
</dbReference>
<evidence type="ECO:0000256" key="5">
    <source>
        <dbReference type="ARBA" id="ARBA00022884"/>
    </source>
</evidence>
<accession>A0AAV2TQH4</accession>
<feature type="compositionally biased region" description="Polar residues" evidence="7">
    <location>
        <begin position="20"/>
        <end position="35"/>
    </location>
</feature>
<feature type="domain" description="RRM" evidence="8">
    <location>
        <begin position="76"/>
        <end position="153"/>
    </location>
</feature>
<comment type="subcellular location">
    <subcellularLocation>
        <location evidence="1">Cytoplasm</location>
    </subcellularLocation>
</comment>
<keyword evidence="4" id="KW-0677">Repeat</keyword>
<sequence>MQDLKPQICAIQDNSLDTQFGSPTLTSSAEQTATDSSQSPISSIVCSMSNPTSSPTQSLDHWSATLLAAQALVRTKKVFIGGVATGTTAEELEHFFSEFGKVETCELMMDKTTNRHRGFGFVTFESENAAEKVCSIHYHELNGKMVEAKKALPKEVLSSSNALVKQRNLMQQTVGSFYPNQFVIPSAGMTSAFENGSDSAATAAATIAAAALVSRQQQQQQQQQQYQNLSHPLINPGSAFVSLAYASLLPYGPQSIPIPMTGYLNPHSSTNPVHLNQSAFRSPGNVGGPDSEESKAAGHRNTIHQLGNSTNALYTSAASQNPHQTVVCQPDGRSSQDPKQLCNPTANLRYAQSQLPNAQFGNDILLSYKYATPLLLPSFPSPQTTLNQASSLPHPGFSAPLNISQSLNYGLDLLPNGNLLNSASALATANNYLPTSLSAGVNMSTPAVSGVTGGAPTLFPNIACNLLKTIHTAQSQQAQQQPAQGTMPVNQFGDQIPLQNWTHPTPYPFLAVGPKIYPEPGLALTGSMPKIGAAPDNTGTLTSDVNGAPIWLLPAKIPRKISDSEIRHTAAANGRDPPMIMGLQTLHKRTELTWSIACRNCAIKPERSIEAVRDGAAVKAKYSKYRSFVNVLILDFGVWGNIAVPSVKRGAKGLIGAQKIVSARLTEQDQIRTAGGACNRYTSDRAMARPFETHTPWSRNGRGLRPAFKRTEELTEGITEGCCGTGIKIDFSGQIHVLIISSHFQPGANSAQNGDKRQNARKTNEEVTEHCIFSGFVDSSKVETVFQ</sequence>
<evidence type="ECO:0000256" key="7">
    <source>
        <dbReference type="SAM" id="MobiDB-lite"/>
    </source>
</evidence>
<evidence type="ECO:0000313" key="9">
    <source>
        <dbReference type="EMBL" id="CAL5138251.1"/>
    </source>
</evidence>
<feature type="region of interest" description="Disordered" evidence="7">
    <location>
        <begin position="20"/>
        <end position="42"/>
    </location>
</feature>
<evidence type="ECO:0000256" key="1">
    <source>
        <dbReference type="ARBA" id="ARBA00004496"/>
    </source>
</evidence>
<feature type="region of interest" description="Disordered" evidence="7">
    <location>
        <begin position="279"/>
        <end position="298"/>
    </location>
</feature>
<name>A0AAV2TQH4_CALDB</name>
<dbReference type="SUPFAM" id="SSF54928">
    <property type="entry name" value="RNA-binding domain, RBD"/>
    <property type="match status" value="1"/>
</dbReference>
<evidence type="ECO:0000259" key="8">
    <source>
        <dbReference type="PROSITE" id="PS50102"/>
    </source>
</evidence>
<gene>
    <name evidence="9" type="ORF">CDAUBV1_LOCUS12854</name>
</gene>
<dbReference type="Proteomes" id="UP001497525">
    <property type="component" value="Unassembled WGS sequence"/>
</dbReference>
<proteinExistence type="inferred from homology"/>
<dbReference type="GO" id="GO:0006417">
    <property type="term" value="P:regulation of translation"/>
    <property type="evidence" value="ECO:0007669"/>
    <property type="project" value="TreeGrafter"/>
</dbReference>
<dbReference type="Gene3D" id="3.30.70.330">
    <property type="match status" value="1"/>
</dbReference>
<organism evidence="9 10">
    <name type="scientific">Calicophoron daubneyi</name>
    <name type="common">Rumen fluke</name>
    <name type="synonym">Paramphistomum daubneyi</name>
    <dbReference type="NCBI Taxonomy" id="300641"/>
    <lineage>
        <taxon>Eukaryota</taxon>
        <taxon>Metazoa</taxon>
        <taxon>Spiralia</taxon>
        <taxon>Lophotrochozoa</taxon>
        <taxon>Platyhelminthes</taxon>
        <taxon>Trematoda</taxon>
        <taxon>Digenea</taxon>
        <taxon>Plagiorchiida</taxon>
        <taxon>Pronocephalata</taxon>
        <taxon>Paramphistomoidea</taxon>
        <taxon>Paramphistomidae</taxon>
        <taxon>Calicophoron</taxon>
    </lineage>
</organism>
<dbReference type="EMBL" id="CAXLJL010000489">
    <property type="protein sequence ID" value="CAL5138251.1"/>
    <property type="molecule type" value="Genomic_DNA"/>
</dbReference>
<dbReference type="CDD" id="cd12323">
    <property type="entry name" value="RRM2_MSI"/>
    <property type="match status" value="1"/>
</dbReference>
<dbReference type="Pfam" id="PF00076">
    <property type="entry name" value="RRM_1"/>
    <property type="match status" value="1"/>
</dbReference>
<dbReference type="InterPro" id="IPR035979">
    <property type="entry name" value="RBD_domain_sf"/>
</dbReference>
<evidence type="ECO:0000256" key="6">
    <source>
        <dbReference type="PROSITE-ProRule" id="PRU00176"/>
    </source>
</evidence>
<keyword evidence="3" id="KW-0963">Cytoplasm</keyword>
<evidence type="ECO:0000256" key="4">
    <source>
        <dbReference type="ARBA" id="ARBA00022737"/>
    </source>
</evidence>
<protein>
    <recommendedName>
        <fullName evidence="8">RRM domain-containing protein</fullName>
    </recommendedName>
</protein>